<reference evidence="4" key="1">
    <citation type="submission" date="2020-02" db="EMBL/GenBank/DDBJ databases">
        <authorList>
            <person name="Meier V. D."/>
        </authorList>
    </citation>
    <scope>NUCLEOTIDE SEQUENCE</scope>
    <source>
        <strain evidence="4">AVDCRST_MAG19</strain>
    </source>
</reference>
<dbReference type="InterPro" id="IPR041698">
    <property type="entry name" value="Methyltransf_25"/>
</dbReference>
<dbReference type="Pfam" id="PF13649">
    <property type="entry name" value="Methyltransf_25"/>
    <property type="match status" value="1"/>
</dbReference>
<dbReference type="GO" id="GO:0032259">
    <property type="term" value="P:methylation"/>
    <property type="evidence" value="ECO:0007669"/>
    <property type="project" value="UniProtKB-KW"/>
</dbReference>
<evidence type="ECO:0000256" key="2">
    <source>
        <dbReference type="ARBA" id="ARBA00022679"/>
    </source>
</evidence>
<evidence type="ECO:0000259" key="3">
    <source>
        <dbReference type="Pfam" id="PF13649"/>
    </source>
</evidence>
<dbReference type="PANTHER" id="PTHR43861:SF1">
    <property type="entry name" value="TRANS-ACONITATE 2-METHYLTRANSFERASE"/>
    <property type="match status" value="1"/>
</dbReference>
<proteinExistence type="predicted"/>
<protein>
    <recommendedName>
        <fullName evidence="3">Methyltransferase domain-containing protein</fullName>
    </recommendedName>
</protein>
<keyword evidence="1" id="KW-0489">Methyltransferase</keyword>
<dbReference type="Gene3D" id="3.40.50.150">
    <property type="entry name" value="Vaccinia Virus protein VP39"/>
    <property type="match status" value="1"/>
</dbReference>
<dbReference type="EMBL" id="CADCWL010000017">
    <property type="protein sequence ID" value="CAA9546534.1"/>
    <property type="molecule type" value="Genomic_DNA"/>
</dbReference>
<dbReference type="GO" id="GO:0008168">
    <property type="term" value="F:methyltransferase activity"/>
    <property type="evidence" value="ECO:0007669"/>
    <property type="project" value="UniProtKB-KW"/>
</dbReference>
<dbReference type="SUPFAM" id="SSF53335">
    <property type="entry name" value="S-adenosyl-L-methionine-dependent methyltransferases"/>
    <property type="match status" value="1"/>
</dbReference>
<dbReference type="AlphaFoldDB" id="A0A6J4UEW6"/>
<feature type="domain" description="Methyltransferase" evidence="3">
    <location>
        <begin position="43"/>
        <end position="142"/>
    </location>
</feature>
<name>A0A6J4UEW6_9BACT</name>
<dbReference type="InterPro" id="IPR029063">
    <property type="entry name" value="SAM-dependent_MTases_sf"/>
</dbReference>
<evidence type="ECO:0000256" key="1">
    <source>
        <dbReference type="ARBA" id="ARBA00022603"/>
    </source>
</evidence>
<evidence type="ECO:0000313" key="4">
    <source>
        <dbReference type="EMBL" id="CAA9546534.1"/>
    </source>
</evidence>
<dbReference type="CDD" id="cd02440">
    <property type="entry name" value="AdoMet_MTases"/>
    <property type="match status" value="1"/>
</dbReference>
<dbReference type="PANTHER" id="PTHR43861">
    <property type="entry name" value="TRANS-ACONITATE 2-METHYLTRANSFERASE-RELATED"/>
    <property type="match status" value="1"/>
</dbReference>
<gene>
    <name evidence="4" type="ORF">AVDCRST_MAG19-302</name>
</gene>
<accession>A0A6J4UEW6</accession>
<keyword evidence="2" id="KW-0808">Transferase</keyword>
<sequence>MINPFPSADPYADLPELYDLEHAGYVDDLDLYLNLALVVGDPILELGCGTGRLLVPLADAGHRITGLDLSRPMLDRAAVTVDEAGVAPRVTLHRGGMTDAGAAPGGPFGLVIVALNSLLHLPTAAAQREALAAARGVLDPRGQLVIDVLNPSPEALRSLEQGVAHEGTWRLASGDRVDKFAARRVAPSTQRIDTELWYDRLTGDGTVRRTATGYPMRYVHPAELELMLELTGFAEWRIYGGYDLDPFEDLSERLIVTAEVTPS</sequence>
<organism evidence="4">
    <name type="scientific">uncultured Thermomicrobiales bacterium</name>
    <dbReference type="NCBI Taxonomy" id="1645740"/>
    <lineage>
        <taxon>Bacteria</taxon>
        <taxon>Pseudomonadati</taxon>
        <taxon>Thermomicrobiota</taxon>
        <taxon>Thermomicrobia</taxon>
        <taxon>Thermomicrobiales</taxon>
        <taxon>environmental samples</taxon>
    </lineage>
</organism>